<feature type="binding site" evidence="6">
    <location>
        <begin position="121"/>
        <end position="123"/>
    </location>
    <ligand>
        <name>biotin</name>
        <dbReference type="ChEBI" id="CHEBI:57586"/>
    </ligand>
</feature>
<dbReference type="EC" id="6.3.4.15" evidence="6"/>
<evidence type="ECO:0000256" key="4">
    <source>
        <dbReference type="ARBA" id="ARBA00023267"/>
    </source>
</evidence>
<dbReference type="InterPro" id="IPR004408">
    <property type="entry name" value="Biotin_CoA_COase_ligase"/>
</dbReference>
<keyword evidence="9" id="KW-1185">Reference proteome</keyword>
<dbReference type="SUPFAM" id="SSF55681">
    <property type="entry name" value="Class II aaRS and biotin synthetases"/>
    <property type="match status" value="1"/>
</dbReference>
<keyword evidence="6" id="KW-0804">Transcription</keyword>
<comment type="similarity">
    <text evidence="6">Belongs to the biotin--protein ligase family.</text>
</comment>
<feature type="binding site" evidence="6">
    <location>
        <begin position="94"/>
        <end position="96"/>
    </location>
    <ligand>
        <name>biotin</name>
        <dbReference type="ChEBI" id="CHEBI:57586"/>
    </ligand>
</feature>
<comment type="caution">
    <text evidence="8">The sequence shown here is derived from an EMBL/GenBank/DDBJ whole genome shotgun (WGS) entry which is preliminary data.</text>
</comment>
<feature type="DNA-binding region" description="H-T-H motif" evidence="6">
    <location>
        <begin position="25"/>
        <end position="44"/>
    </location>
</feature>
<evidence type="ECO:0000313" key="9">
    <source>
        <dbReference type="Proteomes" id="UP000587991"/>
    </source>
</evidence>
<comment type="function">
    <text evidence="6">Acts both as a biotin--[acetyl-CoA-carboxylase] ligase and a repressor.</text>
</comment>
<gene>
    <name evidence="6" type="primary">birA</name>
    <name evidence="8" type="ORF">HF682_14260</name>
</gene>
<dbReference type="InterPro" id="IPR036388">
    <property type="entry name" value="WH-like_DNA-bd_sf"/>
</dbReference>
<dbReference type="GO" id="GO:0005524">
    <property type="term" value="F:ATP binding"/>
    <property type="evidence" value="ECO:0007669"/>
    <property type="project" value="UniProtKB-UniRule"/>
</dbReference>
<dbReference type="InterPro" id="IPR013196">
    <property type="entry name" value="HTH_11"/>
</dbReference>
<dbReference type="HAMAP" id="MF_00978">
    <property type="entry name" value="Bifunct_BirA"/>
    <property type="match status" value="1"/>
</dbReference>
<keyword evidence="4 6" id="KW-0092">Biotin</keyword>
<feature type="binding site" evidence="6">
    <location>
        <position position="117"/>
    </location>
    <ligand>
        <name>biotin</name>
        <dbReference type="ChEBI" id="CHEBI:57586"/>
    </ligand>
</feature>
<keyword evidence="1 6" id="KW-0436">Ligase</keyword>
<keyword evidence="3 6" id="KW-0067">ATP-binding</keyword>
<dbReference type="Pfam" id="PF02237">
    <property type="entry name" value="BPL_C"/>
    <property type="match status" value="1"/>
</dbReference>
<dbReference type="NCBIfam" id="TIGR00121">
    <property type="entry name" value="birA_ligase"/>
    <property type="match status" value="1"/>
</dbReference>
<dbReference type="SUPFAM" id="SSF50037">
    <property type="entry name" value="C-terminal domain of transcriptional repressors"/>
    <property type="match status" value="1"/>
</dbReference>
<dbReference type="GO" id="GO:0006355">
    <property type="term" value="P:regulation of DNA-templated transcription"/>
    <property type="evidence" value="ECO:0007669"/>
    <property type="project" value="UniProtKB-UniRule"/>
</dbReference>
<reference evidence="8 9" key="1">
    <citation type="submission" date="2020-04" db="EMBL/GenBank/DDBJ databases">
        <title>Draft genome of Leeia sp. IMCC25680.</title>
        <authorList>
            <person name="Song J."/>
            <person name="Cho J.-C."/>
        </authorList>
    </citation>
    <scope>NUCLEOTIDE SEQUENCE [LARGE SCALE GENOMIC DNA]</scope>
    <source>
        <strain evidence="8 9">IMCC25680</strain>
    </source>
</reference>
<keyword evidence="6" id="KW-0678">Repressor</keyword>
<dbReference type="PANTHER" id="PTHR12835:SF5">
    <property type="entry name" value="BIOTIN--PROTEIN LIGASE"/>
    <property type="match status" value="1"/>
</dbReference>
<dbReference type="SUPFAM" id="SSF46785">
    <property type="entry name" value="Winged helix' DNA-binding domain"/>
    <property type="match status" value="1"/>
</dbReference>
<dbReference type="InterPro" id="IPR003142">
    <property type="entry name" value="BPL_C"/>
</dbReference>
<protein>
    <recommendedName>
        <fullName evidence="6">Bifunctional ligase/repressor BirA</fullName>
    </recommendedName>
    <alternativeName>
        <fullName evidence="6">Biotin--[acetyl-CoA-carboxylase] ligase</fullName>
        <ecNumber evidence="6">6.3.4.15</ecNumber>
    </alternativeName>
    <alternativeName>
        <fullName evidence="6">Biotin--protein ligase</fullName>
    </alternativeName>
    <alternativeName>
        <fullName evidence="6">Biotin-[acetyl-CoA carboxylase] synthetase</fullName>
    </alternativeName>
</protein>
<evidence type="ECO:0000259" key="7">
    <source>
        <dbReference type="PROSITE" id="PS51733"/>
    </source>
</evidence>
<dbReference type="GO" id="GO:0004077">
    <property type="term" value="F:biotin--[biotin carboxyl-carrier protein] ligase activity"/>
    <property type="evidence" value="ECO:0007669"/>
    <property type="project" value="UniProtKB-UniRule"/>
</dbReference>
<dbReference type="GO" id="GO:0005737">
    <property type="term" value="C:cytoplasm"/>
    <property type="evidence" value="ECO:0007669"/>
    <property type="project" value="TreeGrafter"/>
</dbReference>
<dbReference type="AlphaFoldDB" id="A0A847SFX7"/>
<evidence type="ECO:0000313" key="8">
    <source>
        <dbReference type="EMBL" id="NLR76326.1"/>
    </source>
</evidence>
<name>A0A847SFX7_9NEIS</name>
<organism evidence="8 9">
    <name type="scientific">Leeia aquatica</name>
    <dbReference type="NCBI Taxonomy" id="2725557"/>
    <lineage>
        <taxon>Bacteria</taxon>
        <taxon>Pseudomonadati</taxon>
        <taxon>Pseudomonadota</taxon>
        <taxon>Betaproteobacteria</taxon>
        <taxon>Neisseriales</taxon>
        <taxon>Leeiaceae</taxon>
        <taxon>Leeia</taxon>
    </lineage>
</organism>
<dbReference type="Pfam" id="PF03099">
    <property type="entry name" value="BPL_LplA_LipB"/>
    <property type="match status" value="1"/>
</dbReference>
<dbReference type="GO" id="GO:0003677">
    <property type="term" value="F:DNA binding"/>
    <property type="evidence" value="ECO:0007669"/>
    <property type="project" value="UniProtKB-UniRule"/>
</dbReference>
<comment type="catalytic activity">
    <reaction evidence="5 6">
        <text>biotin + L-lysyl-[protein] + ATP = N(6)-biotinyl-L-lysyl-[protein] + AMP + diphosphate + H(+)</text>
        <dbReference type="Rhea" id="RHEA:11756"/>
        <dbReference type="Rhea" id="RHEA-COMP:9752"/>
        <dbReference type="Rhea" id="RHEA-COMP:10505"/>
        <dbReference type="ChEBI" id="CHEBI:15378"/>
        <dbReference type="ChEBI" id="CHEBI:29969"/>
        <dbReference type="ChEBI" id="CHEBI:30616"/>
        <dbReference type="ChEBI" id="CHEBI:33019"/>
        <dbReference type="ChEBI" id="CHEBI:57586"/>
        <dbReference type="ChEBI" id="CHEBI:83144"/>
        <dbReference type="ChEBI" id="CHEBI:456215"/>
        <dbReference type="EC" id="6.3.4.15"/>
    </reaction>
</comment>
<dbReference type="CDD" id="cd16442">
    <property type="entry name" value="BPL"/>
    <property type="match status" value="1"/>
</dbReference>
<dbReference type="Gene3D" id="3.30.930.10">
    <property type="entry name" value="Bira Bifunctional Protein, Domain 2"/>
    <property type="match status" value="1"/>
</dbReference>
<dbReference type="InterPro" id="IPR004143">
    <property type="entry name" value="BPL_LPL_catalytic"/>
</dbReference>
<keyword evidence="6" id="KW-0238">DNA-binding</keyword>
<dbReference type="Gene3D" id="2.30.30.100">
    <property type="match status" value="1"/>
</dbReference>
<evidence type="ECO:0000256" key="2">
    <source>
        <dbReference type="ARBA" id="ARBA00022741"/>
    </source>
</evidence>
<dbReference type="RefSeq" id="WP_168877988.1">
    <property type="nucleotide sequence ID" value="NZ_JABAIM010000003.1"/>
</dbReference>
<accession>A0A847SFX7</accession>
<evidence type="ECO:0000256" key="6">
    <source>
        <dbReference type="HAMAP-Rule" id="MF_00978"/>
    </source>
</evidence>
<feature type="binding site" evidence="6">
    <location>
        <position position="188"/>
    </location>
    <ligand>
        <name>biotin</name>
        <dbReference type="ChEBI" id="CHEBI:57586"/>
    </ligand>
</feature>
<dbReference type="Gene3D" id="1.10.10.10">
    <property type="entry name" value="Winged helix-like DNA-binding domain superfamily/Winged helix DNA-binding domain"/>
    <property type="match status" value="1"/>
</dbReference>
<dbReference type="EMBL" id="JABAIM010000003">
    <property type="protein sequence ID" value="NLR76326.1"/>
    <property type="molecule type" value="Genomic_DNA"/>
</dbReference>
<dbReference type="PROSITE" id="PS51733">
    <property type="entry name" value="BPL_LPL_CATALYTIC"/>
    <property type="match status" value="1"/>
</dbReference>
<dbReference type="InterPro" id="IPR008988">
    <property type="entry name" value="Transcriptional_repressor_C"/>
</dbReference>
<evidence type="ECO:0000256" key="1">
    <source>
        <dbReference type="ARBA" id="ARBA00022598"/>
    </source>
</evidence>
<evidence type="ECO:0000256" key="3">
    <source>
        <dbReference type="ARBA" id="ARBA00022840"/>
    </source>
</evidence>
<feature type="domain" description="BPL/LPL catalytic" evidence="7">
    <location>
        <begin position="72"/>
        <end position="260"/>
    </location>
</feature>
<dbReference type="Proteomes" id="UP000587991">
    <property type="component" value="Unassembled WGS sequence"/>
</dbReference>
<proteinExistence type="inferred from homology"/>
<evidence type="ECO:0000256" key="5">
    <source>
        <dbReference type="ARBA" id="ARBA00047846"/>
    </source>
</evidence>
<dbReference type="InterPro" id="IPR036390">
    <property type="entry name" value="WH_DNA-bd_sf"/>
</dbReference>
<dbReference type="PANTHER" id="PTHR12835">
    <property type="entry name" value="BIOTIN PROTEIN LIGASE"/>
    <property type="match status" value="1"/>
</dbReference>
<keyword evidence="6" id="KW-0805">Transcription regulation</keyword>
<dbReference type="InterPro" id="IPR030855">
    <property type="entry name" value="Bifunct_BirA"/>
</dbReference>
<dbReference type="InterPro" id="IPR045864">
    <property type="entry name" value="aa-tRNA-synth_II/BPL/LPL"/>
</dbReference>
<dbReference type="Pfam" id="PF08279">
    <property type="entry name" value="HTH_11"/>
    <property type="match status" value="1"/>
</dbReference>
<keyword evidence="2 6" id="KW-0547">Nucleotide-binding</keyword>
<sequence length="330" mass="35203">MTLAAPRPLVFDTLRALSTEQFCSGEALADQLGVSRASISLALQQARELGVPVHSVHGRGYRLSQPVDWLDASQIQAMRQAGAPPLEVLSVTDSTNSQLLSRAAQAVHGLCLTAEFQTAGRGRRGRSWQAALGGSLAFSVLWRFPGGISQLSGLSLAVGVAVVRVLHRLGLQAAQLKWPNDILVDGHKLAGILIETQGDALGPIQAVVGIGLNVRLPDNLQQQIDQRTTDLAAHLPHLPSRNALLALLLDELQAVSAQFVDAGFAAFREEWQHYHVWQGQPVQVCYHDDHCLAGVAMGVDAAGALLLHDGVTVRPVAAGEVSLRAAKDRT</sequence>